<dbReference type="OrthoDB" id="6059116at2"/>
<dbReference type="EMBL" id="OCND01000001">
    <property type="protein sequence ID" value="SOD50224.1"/>
    <property type="molecule type" value="Genomic_DNA"/>
</dbReference>
<proteinExistence type="predicted"/>
<sequence>MDTLLQFAFYALGFVGLAGISLIPIRSFLVMRQIVGYWHVSILAKLAIVFFALVATALLVAQGHLVVRIFSCLIGEHCGPNRASGWIYVAGIGIWYIVLEVVAFAVRYLVRKLAGAQPNSSFKPNPYRGTA</sequence>
<gene>
    <name evidence="2" type="ORF">SAMN06296416_1015</name>
</gene>
<feature type="transmembrane region" description="Helical" evidence="1">
    <location>
        <begin position="37"/>
        <end position="61"/>
    </location>
</feature>
<evidence type="ECO:0000313" key="3">
    <source>
        <dbReference type="Proteomes" id="UP000219374"/>
    </source>
</evidence>
<keyword evidence="1" id="KW-0812">Transmembrane</keyword>
<feature type="transmembrane region" description="Helical" evidence="1">
    <location>
        <begin position="86"/>
        <end position="110"/>
    </location>
</feature>
<protein>
    <submittedName>
        <fullName evidence="2">Uncharacterized protein</fullName>
    </submittedName>
</protein>
<dbReference type="Proteomes" id="UP000219374">
    <property type="component" value="Unassembled WGS sequence"/>
</dbReference>
<keyword evidence="1" id="KW-1133">Transmembrane helix</keyword>
<keyword evidence="1" id="KW-0472">Membrane</keyword>
<name>A0A286CV39_9GAMM</name>
<keyword evidence="3" id="KW-1185">Reference proteome</keyword>
<organism evidence="2 3">
    <name type="scientific">Pseudoxanthomonas wuyuanensis</name>
    <dbReference type="NCBI Taxonomy" id="1073196"/>
    <lineage>
        <taxon>Bacteria</taxon>
        <taxon>Pseudomonadati</taxon>
        <taxon>Pseudomonadota</taxon>
        <taxon>Gammaproteobacteria</taxon>
        <taxon>Lysobacterales</taxon>
        <taxon>Lysobacteraceae</taxon>
        <taxon>Pseudoxanthomonas</taxon>
    </lineage>
</organism>
<evidence type="ECO:0000256" key="1">
    <source>
        <dbReference type="SAM" id="Phobius"/>
    </source>
</evidence>
<dbReference type="AlphaFoldDB" id="A0A286CV39"/>
<reference evidence="2 3" key="1">
    <citation type="submission" date="2017-09" db="EMBL/GenBank/DDBJ databases">
        <authorList>
            <person name="Ehlers B."/>
            <person name="Leendertz F.H."/>
        </authorList>
    </citation>
    <scope>NUCLEOTIDE SEQUENCE [LARGE SCALE GENOMIC DNA]</scope>
    <source>
        <strain evidence="2 3">CGMCC 1.10978</strain>
    </source>
</reference>
<dbReference type="RefSeq" id="WP_097119828.1">
    <property type="nucleotide sequence ID" value="NZ_OCND01000001.1"/>
</dbReference>
<feature type="transmembrane region" description="Helical" evidence="1">
    <location>
        <begin position="6"/>
        <end position="25"/>
    </location>
</feature>
<evidence type="ECO:0000313" key="2">
    <source>
        <dbReference type="EMBL" id="SOD50224.1"/>
    </source>
</evidence>
<accession>A0A286CV39</accession>